<proteinExistence type="inferred from homology"/>
<dbReference type="NCBIfam" id="NF040999">
    <property type="entry name" value="pilin_ComGC"/>
    <property type="match status" value="1"/>
</dbReference>
<keyword evidence="8" id="KW-0178">Competence</keyword>
<comment type="caution">
    <text evidence="11">The sequence shown here is derived from an EMBL/GenBank/DDBJ whole genome shotgun (WGS) entry which is preliminary data.</text>
</comment>
<dbReference type="Proteomes" id="UP000051686">
    <property type="component" value="Unassembled WGS sequence"/>
</dbReference>
<keyword evidence="5 10" id="KW-0812">Transmembrane</keyword>
<dbReference type="GO" id="GO:0030420">
    <property type="term" value="P:establishment of competence for transformation"/>
    <property type="evidence" value="ECO:0007669"/>
    <property type="project" value="UniProtKB-KW"/>
</dbReference>
<gene>
    <name evidence="11" type="ORF">FD46_GL000145</name>
</gene>
<feature type="transmembrane region" description="Helical" evidence="10">
    <location>
        <begin position="12"/>
        <end position="35"/>
    </location>
</feature>
<evidence type="ECO:0000256" key="7">
    <source>
        <dbReference type="ARBA" id="ARBA00023136"/>
    </source>
</evidence>
<dbReference type="PATRIC" id="fig|1423777.3.peg.150"/>
<dbReference type="Pfam" id="PF07963">
    <property type="entry name" value="N_methyl"/>
    <property type="match status" value="1"/>
</dbReference>
<evidence type="ECO:0000256" key="2">
    <source>
        <dbReference type="ARBA" id="ARBA00004241"/>
    </source>
</evidence>
<organism evidence="11 12">
    <name type="scientific">Liquorilactobacillus oeni DSM 19972</name>
    <dbReference type="NCBI Taxonomy" id="1423777"/>
    <lineage>
        <taxon>Bacteria</taxon>
        <taxon>Bacillati</taxon>
        <taxon>Bacillota</taxon>
        <taxon>Bacilli</taxon>
        <taxon>Lactobacillales</taxon>
        <taxon>Lactobacillaceae</taxon>
        <taxon>Liquorilactobacillus</taxon>
    </lineage>
</organism>
<keyword evidence="6 10" id="KW-1133">Transmembrane helix</keyword>
<keyword evidence="3" id="KW-1003">Cell membrane</keyword>
<dbReference type="STRING" id="1423777.FD46_GL000145"/>
<evidence type="ECO:0000256" key="5">
    <source>
        <dbReference type="ARBA" id="ARBA00022692"/>
    </source>
</evidence>
<dbReference type="EMBL" id="AZEH01000042">
    <property type="protein sequence ID" value="KRL03978.1"/>
    <property type="molecule type" value="Genomic_DNA"/>
</dbReference>
<dbReference type="AlphaFoldDB" id="A0A0R1MFY3"/>
<evidence type="ECO:0000256" key="4">
    <source>
        <dbReference type="ARBA" id="ARBA00022481"/>
    </source>
</evidence>
<comment type="subcellular location">
    <subcellularLocation>
        <location evidence="1">Cell membrane</location>
        <topology evidence="1">Single-pass membrane protein</topology>
    </subcellularLocation>
    <subcellularLocation>
        <location evidence="2">Cell surface</location>
    </subcellularLocation>
</comment>
<evidence type="ECO:0000256" key="10">
    <source>
        <dbReference type="SAM" id="Phobius"/>
    </source>
</evidence>
<dbReference type="NCBIfam" id="TIGR02532">
    <property type="entry name" value="IV_pilin_GFxxxE"/>
    <property type="match status" value="1"/>
</dbReference>
<evidence type="ECO:0000313" key="12">
    <source>
        <dbReference type="Proteomes" id="UP000051686"/>
    </source>
</evidence>
<evidence type="ECO:0000256" key="8">
    <source>
        <dbReference type="ARBA" id="ARBA00023287"/>
    </source>
</evidence>
<comment type="similarity">
    <text evidence="9">Belongs to the ComGC family.</text>
</comment>
<dbReference type="GO" id="GO:0009986">
    <property type="term" value="C:cell surface"/>
    <property type="evidence" value="ECO:0007669"/>
    <property type="project" value="UniProtKB-SubCell"/>
</dbReference>
<keyword evidence="7 10" id="KW-0472">Membrane</keyword>
<dbReference type="GO" id="GO:0005886">
    <property type="term" value="C:plasma membrane"/>
    <property type="evidence" value="ECO:0007669"/>
    <property type="project" value="UniProtKB-SubCell"/>
</dbReference>
<accession>A0A0R1MFY3</accession>
<evidence type="ECO:0000256" key="1">
    <source>
        <dbReference type="ARBA" id="ARBA00004162"/>
    </source>
</evidence>
<protein>
    <recommendedName>
        <fullName evidence="13">Competence protein ComGC</fullName>
    </recommendedName>
</protein>
<dbReference type="InterPro" id="IPR012902">
    <property type="entry name" value="N_methyl_site"/>
</dbReference>
<dbReference type="OrthoDB" id="2248894at2"/>
<name>A0A0R1MFY3_9LACO</name>
<keyword evidence="12" id="KW-1185">Reference proteome</keyword>
<keyword evidence="4" id="KW-0488">Methylation</keyword>
<dbReference type="SUPFAM" id="SSF54523">
    <property type="entry name" value="Pili subunits"/>
    <property type="match status" value="1"/>
</dbReference>
<evidence type="ECO:0000256" key="9">
    <source>
        <dbReference type="ARBA" id="ARBA00043982"/>
    </source>
</evidence>
<evidence type="ECO:0000313" key="11">
    <source>
        <dbReference type="EMBL" id="KRL03978.1"/>
    </source>
</evidence>
<sequence length="102" mass="11608">MKKEKKEKNKVYQAFTLVEMSIVLFIIGLLILIILPNIGSQRNRAQNVGNEALSDVVQTQADLYRNEHADQGTVTLDDLKKDSYLSQRQYEQAKKVGIVIDD</sequence>
<evidence type="ECO:0000256" key="3">
    <source>
        <dbReference type="ARBA" id="ARBA00022475"/>
    </source>
</evidence>
<dbReference type="RefSeq" id="WP_057897013.1">
    <property type="nucleotide sequence ID" value="NZ_AZEH01000042.1"/>
</dbReference>
<dbReference type="Gene3D" id="3.30.700.10">
    <property type="entry name" value="Glycoprotein, Type 4 Pilin"/>
    <property type="match status" value="1"/>
</dbReference>
<dbReference type="InterPro" id="IPR016940">
    <property type="entry name" value="ComGC"/>
</dbReference>
<dbReference type="PIRSF" id="PIRSF029928">
    <property type="entry name" value="Late_competence_ComGC"/>
    <property type="match status" value="1"/>
</dbReference>
<evidence type="ECO:0000256" key="6">
    <source>
        <dbReference type="ARBA" id="ARBA00022989"/>
    </source>
</evidence>
<dbReference type="InterPro" id="IPR045584">
    <property type="entry name" value="Pilin-like"/>
</dbReference>
<reference evidence="11 12" key="1">
    <citation type="journal article" date="2015" name="Genome Announc.">
        <title>Expanding the biotechnology potential of lactobacilli through comparative genomics of 213 strains and associated genera.</title>
        <authorList>
            <person name="Sun Z."/>
            <person name="Harris H.M."/>
            <person name="McCann A."/>
            <person name="Guo C."/>
            <person name="Argimon S."/>
            <person name="Zhang W."/>
            <person name="Yang X."/>
            <person name="Jeffery I.B."/>
            <person name="Cooney J.C."/>
            <person name="Kagawa T.F."/>
            <person name="Liu W."/>
            <person name="Song Y."/>
            <person name="Salvetti E."/>
            <person name="Wrobel A."/>
            <person name="Rasinkangas P."/>
            <person name="Parkhill J."/>
            <person name="Rea M.C."/>
            <person name="O'Sullivan O."/>
            <person name="Ritari J."/>
            <person name="Douillard F.P."/>
            <person name="Paul Ross R."/>
            <person name="Yang R."/>
            <person name="Briner A.E."/>
            <person name="Felis G.E."/>
            <person name="de Vos W.M."/>
            <person name="Barrangou R."/>
            <person name="Klaenhammer T.R."/>
            <person name="Caufield P.W."/>
            <person name="Cui Y."/>
            <person name="Zhang H."/>
            <person name="O'Toole P.W."/>
        </authorList>
    </citation>
    <scope>NUCLEOTIDE SEQUENCE [LARGE SCALE GENOMIC DNA]</scope>
    <source>
        <strain evidence="11 12">DSM 19972</strain>
    </source>
</reference>
<evidence type="ECO:0008006" key="13">
    <source>
        <dbReference type="Google" id="ProtNLM"/>
    </source>
</evidence>